<name>A0ABV1IE50_9ACTN</name>
<proteinExistence type="predicted"/>
<evidence type="ECO:0000313" key="3">
    <source>
        <dbReference type="Proteomes" id="UP001478817"/>
    </source>
</evidence>
<organism evidence="2 3">
    <name type="scientific">Paratractidigestivibacter faecalis</name>
    <dbReference type="NCBI Taxonomy" id="2292441"/>
    <lineage>
        <taxon>Bacteria</taxon>
        <taxon>Bacillati</taxon>
        <taxon>Actinomycetota</taxon>
        <taxon>Coriobacteriia</taxon>
        <taxon>Coriobacteriales</taxon>
        <taxon>Atopobiaceae</taxon>
        <taxon>Paratractidigestivibacter</taxon>
    </lineage>
</organism>
<accession>A0ABV1IE50</accession>
<keyword evidence="1" id="KW-1133">Transmembrane helix</keyword>
<dbReference type="EMBL" id="JBBNGS010000003">
    <property type="protein sequence ID" value="MEQ2637146.1"/>
    <property type="molecule type" value="Genomic_DNA"/>
</dbReference>
<evidence type="ECO:0000256" key="1">
    <source>
        <dbReference type="SAM" id="Phobius"/>
    </source>
</evidence>
<keyword evidence="3" id="KW-1185">Reference proteome</keyword>
<keyword evidence="1" id="KW-0472">Membrane</keyword>
<sequence length="291" mass="32140">MDLLKSIKHCLFIAGIVAVLSPVLVQLAFKMDSPHPMLVASWTAGEFLAYIGSLLGAVATIAAVMLTIEKSDEDSREQHRLSVLPCVAMQDLHRINRKSLFDFVTGEDAVVSEKDAAKKGPYDEVKIDKEYAIYSADGFSYRCELADEQHKKIEWGLLPVEDSNGVIFGVANTSAYVPLVFSSIGNGPAVNCCISVVKADTIESVEFRGLTSCSIKQMAVGTERYLGIYFDDCTISDCFGKYLILVMYEDTYGNRYVQEFELELANAKSGKRSSLTMVISRHRRQGNSLVD</sequence>
<comment type="caution">
    <text evidence="2">The sequence shown here is derived from an EMBL/GenBank/DDBJ whole genome shotgun (WGS) entry which is preliminary data.</text>
</comment>
<dbReference type="Proteomes" id="UP001478817">
    <property type="component" value="Unassembled WGS sequence"/>
</dbReference>
<evidence type="ECO:0000313" key="2">
    <source>
        <dbReference type="EMBL" id="MEQ2637146.1"/>
    </source>
</evidence>
<reference evidence="2 3" key="1">
    <citation type="submission" date="2024-04" db="EMBL/GenBank/DDBJ databases">
        <title>Human intestinal bacterial collection.</title>
        <authorList>
            <person name="Pauvert C."/>
            <person name="Hitch T.C.A."/>
            <person name="Clavel T."/>
        </authorList>
    </citation>
    <scope>NUCLEOTIDE SEQUENCE [LARGE SCALE GENOMIC DNA]</scope>
    <source>
        <strain evidence="2 3">CLA-AA-H197</strain>
    </source>
</reference>
<feature type="transmembrane region" description="Helical" evidence="1">
    <location>
        <begin position="49"/>
        <end position="68"/>
    </location>
</feature>
<keyword evidence="1" id="KW-0812">Transmembrane</keyword>
<protein>
    <submittedName>
        <fullName evidence="2">Uncharacterized protein</fullName>
    </submittedName>
</protein>
<dbReference type="RefSeq" id="WP_349181554.1">
    <property type="nucleotide sequence ID" value="NZ_JBBNGS010000003.1"/>
</dbReference>
<gene>
    <name evidence="2" type="ORF">AAAT05_02100</name>
</gene>
<feature type="transmembrane region" description="Helical" evidence="1">
    <location>
        <begin position="12"/>
        <end position="29"/>
    </location>
</feature>